<feature type="chain" id="PRO_5009584132" description="LTD domain-containing protein" evidence="5">
    <location>
        <begin position="25"/>
        <end position="721"/>
    </location>
</feature>
<feature type="compositionally biased region" description="Low complexity" evidence="4">
    <location>
        <begin position="342"/>
        <end position="353"/>
    </location>
</feature>
<dbReference type="SUPFAM" id="SSF74853">
    <property type="entry name" value="Lamin A/C globular tail domain"/>
    <property type="match status" value="1"/>
</dbReference>
<protein>
    <recommendedName>
        <fullName evidence="6">LTD domain-containing protein</fullName>
    </recommendedName>
</protein>
<keyword evidence="2" id="KW-0964">Secreted</keyword>
<evidence type="ECO:0000313" key="8">
    <source>
        <dbReference type="Proteomes" id="UP000177090"/>
    </source>
</evidence>
<comment type="caution">
    <text evidence="7">The sequence shown here is derived from an EMBL/GenBank/DDBJ whole genome shotgun (WGS) entry which is preliminary data.</text>
</comment>
<feature type="compositionally biased region" description="Acidic residues" evidence="4">
    <location>
        <begin position="653"/>
        <end position="694"/>
    </location>
</feature>
<keyword evidence="3 5" id="KW-0732">Signal</keyword>
<comment type="subcellular location">
    <subcellularLocation>
        <location evidence="1">Secreted</location>
    </subcellularLocation>
</comment>
<dbReference type="STRING" id="1802440.A2569_00050"/>
<evidence type="ECO:0000256" key="2">
    <source>
        <dbReference type="ARBA" id="ARBA00022525"/>
    </source>
</evidence>
<sequence length="721" mass="76882">MRPKKYYKTIAVIVALALNATGLASVGETIGNYLDTESSSGNALLATSLDMTLATTSWNTAPQELDMGRGSSTSRTVTIGSAGDISFDYTFVYREDTEASNPALCSALILIAEKNGATQYEGPLASFTLATSSIRDTEDSWDFTITIPEDAPDSLEDSSCLWSFAAISSQPGFAAGEAYHDEEEFENLIETGSWNSPAHSRESIGAIEDARVDEEHPGTNYGNSGTLEVESQEDKNQRSFFKFAIPLPSGTLISDATLNIFMTDAPGLSRVYDLAAAASGWSEGSIDWATQPGALLTATNSAMTGTANNIWMQFSVGADVSAFVSGSLANNGWRLSDREENSSSSPRASFASSEYDAHPELRPYLDVTFTPPSVATDHLVINEVYYAVAPGRGSDTNNEWIELYNPTEVPVDITGWEICDNAGCDTITASTTIPAHEFAVIANSSSTWLVQWPEISSTSAVTIALGTKLGSNGLSDVGDRVELRDADSALVDAMSYGTDTTYFSLPGDRQGDSLARVVKGYDTDTASDFIINAAPNPGTNPSASGREVMRFTADGVLVADAQEGFPDTSMAVLTSFVEENAENDIVKTEDSALVPQVSIPEPLMVETATSTTTSSEESIVIIPGPPTREEGTASSTEPLDLPTETATTTEIHDEPEPEEEAGGANEEQEPPVENPEEPLDTEDSLLEEVTEEVTETTAGEDTIIKEVPVIIPEKQGEPNNE</sequence>
<evidence type="ECO:0000313" key="7">
    <source>
        <dbReference type="EMBL" id="OHA60909.1"/>
    </source>
</evidence>
<dbReference type="Proteomes" id="UP000177090">
    <property type="component" value="Unassembled WGS sequence"/>
</dbReference>
<dbReference type="Pfam" id="PF24517">
    <property type="entry name" value="CBM96"/>
    <property type="match status" value="1"/>
</dbReference>
<feature type="compositionally biased region" description="Low complexity" evidence="4">
    <location>
        <begin position="607"/>
        <end position="618"/>
    </location>
</feature>
<dbReference type="PROSITE" id="PS51841">
    <property type="entry name" value="LTD"/>
    <property type="match status" value="1"/>
</dbReference>
<evidence type="ECO:0000256" key="5">
    <source>
        <dbReference type="SAM" id="SignalP"/>
    </source>
</evidence>
<dbReference type="InterPro" id="IPR055372">
    <property type="entry name" value="CBM96"/>
</dbReference>
<dbReference type="GO" id="GO:0005576">
    <property type="term" value="C:extracellular region"/>
    <property type="evidence" value="ECO:0007669"/>
    <property type="project" value="UniProtKB-SubCell"/>
</dbReference>
<dbReference type="InterPro" id="IPR036415">
    <property type="entry name" value="Lamin_tail_dom_sf"/>
</dbReference>
<reference evidence="7 8" key="1">
    <citation type="journal article" date="2016" name="Nat. Commun.">
        <title>Thousands of microbial genomes shed light on interconnected biogeochemical processes in an aquifer system.</title>
        <authorList>
            <person name="Anantharaman K."/>
            <person name="Brown C.T."/>
            <person name="Hug L.A."/>
            <person name="Sharon I."/>
            <person name="Castelle C.J."/>
            <person name="Probst A.J."/>
            <person name="Thomas B.C."/>
            <person name="Singh A."/>
            <person name="Wilkins M.J."/>
            <person name="Karaoz U."/>
            <person name="Brodie E.L."/>
            <person name="Williams K.H."/>
            <person name="Hubbard S.S."/>
            <person name="Banfield J.F."/>
        </authorList>
    </citation>
    <scope>NUCLEOTIDE SEQUENCE [LARGE SCALE GENOMIC DNA]</scope>
</reference>
<dbReference type="EMBL" id="MHTL01000006">
    <property type="protein sequence ID" value="OHA60909.1"/>
    <property type="molecule type" value="Genomic_DNA"/>
</dbReference>
<evidence type="ECO:0000259" key="6">
    <source>
        <dbReference type="PROSITE" id="PS51841"/>
    </source>
</evidence>
<feature type="region of interest" description="Disordered" evidence="4">
    <location>
        <begin position="607"/>
        <end position="721"/>
    </location>
</feature>
<proteinExistence type="predicted"/>
<dbReference type="Gene3D" id="2.60.40.1260">
    <property type="entry name" value="Lamin Tail domain"/>
    <property type="match status" value="1"/>
</dbReference>
<feature type="domain" description="LTD" evidence="6">
    <location>
        <begin position="367"/>
        <end position="498"/>
    </location>
</feature>
<evidence type="ECO:0000256" key="1">
    <source>
        <dbReference type="ARBA" id="ARBA00004613"/>
    </source>
</evidence>
<feature type="region of interest" description="Disordered" evidence="4">
    <location>
        <begin position="334"/>
        <end position="354"/>
    </location>
</feature>
<dbReference type="AlphaFoldDB" id="A0A1G2QLE6"/>
<evidence type="ECO:0000256" key="4">
    <source>
        <dbReference type="SAM" id="MobiDB-lite"/>
    </source>
</evidence>
<name>A0A1G2QLE6_9BACT</name>
<organism evidence="7 8">
    <name type="scientific">Candidatus Vogelbacteria bacterium RIFOXYD1_FULL_51_18</name>
    <dbReference type="NCBI Taxonomy" id="1802440"/>
    <lineage>
        <taxon>Bacteria</taxon>
        <taxon>Candidatus Vogeliibacteriota</taxon>
    </lineage>
</organism>
<dbReference type="NCBIfam" id="NF033679">
    <property type="entry name" value="DNRLRE_dom"/>
    <property type="match status" value="1"/>
</dbReference>
<gene>
    <name evidence="7" type="ORF">A2569_00050</name>
</gene>
<dbReference type="Pfam" id="PF00932">
    <property type="entry name" value="LTD"/>
    <property type="match status" value="1"/>
</dbReference>
<evidence type="ECO:0000256" key="3">
    <source>
        <dbReference type="ARBA" id="ARBA00022729"/>
    </source>
</evidence>
<feature type="signal peptide" evidence="5">
    <location>
        <begin position="1"/>
        <end position="24"/>
    </location>
</feature>
<accession>A0A1G2QLE6</accession>
<dbReference type="InterPro" id="IPR001322">
    <property type="entry name" value="Lamin_tail_dom"/>
</dbReference>